<dbReference type="AlphaFoldDB" id="A0A0B7IL58"/>
<gene>
    <name evidence="1" type="ORF">CCAN11_2190015</name>
</gene>
<evidence type="ECO:0000313" key="2">
    <source>
        <dbReference type="Proteomes" id="UP000039370"/>
    </source>
</evidence>
<organism evidence="1 2">
    <name type="scientific">Capnocytophaga canimorsus</name>
    <dbReference type="NCBI Taxonomy" id="28188"/>
    <lineage>
        <taxon>Bacteria</taxon>
        <taxon>Pseudomonadati</taxon>
        <taxon>Bacteroidota</taxon>
        <taxon>Flavobacteriia</taxon>
        <taxon>Flavobacteriales</taxon>
        <taxon>Flavobacteriaceae</taxon>
        <taxon>Capnocytophaga</taxon>
    </lineage>
</organism>
<dbReference type="Proteomes" id="UP000039370">
    <property type="component" value="Unassembled WGS sequence"/>
</dbReference>
<name>A0A0B7IL58_9FLAO</name>
<dbReference type="EMBL" id="CDOK01000134">
    <property type="protein sequence ID" value="CEN50707.1"/>
    <property type="molecule type" value="Genomic_DNA"/>
</dbReference>
<reference evidence="2" key="1">
    <citation type="submission" date="2015-01" db="EMBL/GenBank/DDBJ databases">
        <authorList>
            <person name="MANFREDI Pablo"/>
        </authorList>
    </citation>
    <scope>NUCLEOTIDE SEQUENCE [LARGE SCALE GENOMIC DNA]</scope>
    <source>
        <strain evidence="2">Cc11</strain>
    </source>
</reference>
<sequence>MPLNPIIAPKQAMAMPMSSTGINRGCALLVKAE</sequence>
<evidence type="ECO:0000313" key="1">
    <source>
        <dbReference type="EMBL" id="CEN50707.1"/>
    </source>
</evidence>
<accession>A0A0B7IL58</accession>
<protein>
    <submittedName>
        <fullName evidence="1">Uncharacterized protein</fullName>
    </submittedName>
</protein>
<proteinExistence type="predicted"/>